<dbReference type="PROSITE" id="PS50914">
    <property type="entry name" value="BON"/>
    <property type="match status" value="1"/>
</dbReference>
<sequence>MTGDALAEKVGRFLRYATMIDTRDISITAIGNWVLLSGTVATEADIACVGEAAASVIGVARVDNQLTARGEEAEK</sequence>
<dbReference type="Gene3D" id="3.30.1340.30">
    <property type="match status" value="1"/>
</dbReference>
<evidence type="ECO:0000313" key="3">
    <source>
        <dbReference type="Proteomes" id="UP000217211"/>
    </source>
</evidence>
<reference evidence="2 3" key="1">
    <citation type="submission" date="2017-08" db="EMBL/GenBank/DDBJ databases">
        <title>Multipartite genome sequences of Sinorhizobium species nodulating soybeans.</title>
        <authorList>
            <person name="Tian C.F."/>
        </authorList>
    </citation>
    <scope>NUCLEOTIDE SEQUENCE [LARGE SCALE GENOMIC DNA]</scope>
    <source>
        <strain evidence="2 3">CCBAU 05684</strain>
    </source>
</reference>
<accession>A0A249PI11</accession>
<dbReference type="Pfam" id="PF04972">
    <property type="entry name" value="BON"/>
    <property type="match status" value="1"/>
</dbReference>
<dbReference type="STRING" id="716928.GCA_000261485_01548"/>
<gene>
    <name evidence="2" type="ORF">SJ05684_c35240</name>
</gene>
<dbReference type="InterPro" id="IPR007055">
    <property type="entry name" value="BON_dom"/>
</dbReference>
<dbReference type="Proteomes" id="UP000217211">
    <property type="component" value="Chromosome"/>
</dbReference>
<feature type="domain" description="BON" evidence="1">
    <location>
        <begin position="2"/>
        <end position="70"/>
    </location>
</feature>
<evidence type="ECO:0000259" key="1">
    <source>
        <dbReference type="PROSITE" id="PS50914"/>
    </source>
</evidence>
<organism evidence="2 3">
    <name type="scientific">Sinorhizobium sojae CCBAU 05684</name>
    <dbReference type="NCBI Taxonomy" id="716928"/>
    <lineage>
        <taxon>Bacteria</taxon>
        <taxon>Pseudomonadati</taxon>
        <taxon>Pseudomonadota</taxon>
        <taxon>Alphaproteobacteria</taxon>
        <taxon>Hyphomicrobiales</taxon>
        <taxon>Rhizobiaceae</taxon>
        <taxon>Sinorhizobium/Ensifer group</taxon>
        <taxon>Sinorhizobium</taxon>
    </lineage>
</organism>
<dbReference type="eggNOG" id="COG2823">
    <property type="taxonomic scope" value="Bacteria"/>
</dbReference>
<proteinExistence type="predicted"/>
<keyword evidence="3" id="KW-1185">Reference proteome</keyword>
<dbReference type="AlphaFoldDB" id="A0A249PI11"/>
<dbReference type="KEGG" id="esj:SJ05684_c35240"/>
<name>A0A249PI11_9HYPH</name>
<evidence type="ECO:0000313" key="2">
    <source>
        <dbReference type="EMBL" id="ASY64939.1"/>
    </source>
</evidence>
<dbReference type="EMBL" id="CP023067">
    <property type="protein sequence ID" value="ASY64939.1"/>
    <property type="molecule type" value="Genomic_DNA"/>
</dbReference>
<protein>
    <recommendedName>
        <fullName evidence="1">BON domain-containing protein</fullName>
    </recommendedName>
</protein>